<feature type="binding site" evidence="7">
    <location>
        <position position="612"/>
    </location>
    <ligand>
        <name>ATP</name>
        <dbReference type="ChEBI" id="CHEBI:30616"/>
    </ligand>
</feature>
<dbReference type="InterPro" id="IPR011009">
    <property type="entry name" value="Kinase-like_dom_sf"/>
</dbReference>
<dbReference type="OMA" id="FEVECCD"/>
<evidence type="ECO:0000256" key="1">
    <source>
        <dbReference type="ARBA" id="ARBA00004167"/>
    </source>
</evidence>
<dbReference type="AlphaFoldDB" id="T0QAS3"/>
<dbReference type="InParanoid" id="T0QAS3"/>
<accession>T0QAS3</accession>
<dbReference type="GO" id="GO:0043235">
    <property type="term" value="C:receptor complex"/>
    <property type="evidence" value="ECO:0007669"/>
    <property type="project" value="TreeGrafter"/>
</dbReference>
<dbReference type="InterPro" id="IPR050122">
    <property type="entry name" value="RTK"/>
</dbReference>
<dbReference type="PROSITE" id="PS00107">
    <property type="entry name" value="PROTEIN_KINASE_ATP"/>
    <property type="match status" value="1"/>
</dbReference>
<protein>
    <submittedName>
        <fullName evidence="11">Serine/threonine protein kinase</fullName>
    </submittedName>
</protein>
<dbReference type="RefSeq" id="XP_008611831.1">
    <property type="nucleotide sequence ID" value="XM_008613609.1"/>
</dbReference>
<dbReference type="InterPro" id="IPR008266">
    <property type="entry name" value="Tyr_kinase_AS"/>
</dbReference>
<keyword evidence="9" id="KW-0812">Transmembrane</keyword>
<dbReference type="Gene3D" id="1.10.510.10">
    <property type="entry name" value="Transferase(Phosphotransferase) domain 1"/>
    <property type="match status" value="1"/>
</dbReference>
<comment type="catalytic activity">
    <reaction evidence="6">
        <text>L-tyrosyl-[protein] + ATP = O-phospho-L-tyrosyl-[protein] + ADP + H(+)</text>
        <dbReference type="Rhea" id="RHEA:10596"/>
        <dbReference type="Rhea" id="RHEA-COMP:10136"/>
        <dbReference type="Rhea" id="RHEA-COMP:20101"/>
        <dbReference type="ChEBI" id="CHEBI:15378"/>
        <dbReference type="ChEBI" id="CHEBI:30616"/>
        <dbReference type="ChEBI" id="CHEBI:46858"/>
        <dbReference type="ChEBI" id="CHEBI:61978"/>
        <dbReference type="ChEBI" id="CHEBI:456216"/>
        <dbReference type="EC" id="2.7.10.1"/>
    </reaction>
</comment>
<evidence type="ECO:0000313" key="12">
    <source>
        <dbReference type="Proteomes" id="UP000030762"/>
    </source>
</evidence>
<dbReference type="Gene3D" id="3.30.200.20">
    <property type="entry name" value="Phosphorylase Kinase, domain 1"/>
    <property type="match status" value="1"/>
</dbReference>
<evidence type="ECO:0000256" key="8">
    <source>
        <dbReference type="SAM" id="MobiDB-lite"/>
    </source>
</evidence>
<keyword evidence="9" id="KW-1133">Transmembrane helix</keyword>
<evidence type="ECO:0000313" key="11">
    <source>
        <dbReference type="EMBL" id="EQC34959.1"/>
    </source>
</evidence>
<dbReference type="PRINTS" id="PR00109">
    <property type="entry name" value="TYRKINASE"/>
</dbReference>
<dbReference type="GO" id="GO:0007169">
    <property type="term" value="P:cell surface receptor protein tyrosine kinase signaling pathway"/>
    <property type="evidence" value="ECO:0007669"/>
    <property type="project" value="TreeGrafter"/>
</dbReference>
<dbReference type="PANTHER" id="PTHR24416:SF617">
    <property type="entry name" value="RET ONCOGENE, ISOFORM A"/>
    <property type="match status" value="1"/>
</dbReference>
<feature type="transmembrane region" description="Helical" evidence="9">
    <location>
        <begin position="117"/>
        <end position="143"/>
    </location>
</feature>
<name>T0QAS3_SAPDV</name>
<reference evidence="11 12" key="1">
    <citation type="submission" date="2012-04" db="EMBL/GenBank/DDBJ databases">
        <title>The Genome Sequence of Saprolegnia declina VS20.</title>
        <authorList>
            <consortium name="The Broad Institute Genome Sequencing Platform"/>
            <person name="Russ C."/>
            <person name="Nusbaum C."/>
            <person name="Tyler B."/>
            <person name="van West P."/>
            <person name="Dieguez-Uribeondo J."/>
            <person name="de Bruijn I."/>
            <person name="Tripathy S."/>
            <person name="Jiang R."/>
            <person name="Young S.K."/>
            <person name="Zeng Q."/>
            <person name="Gargeya S."/>
            <person name="Fitzgerald M."/>
            <person name="Haas B."/>
            <person name="Abouelleil A."/>
            <person name="Alvarado L."/>
            <person name="Arachchi H.M."/>
            <person name="Berlin A."/>
            <person name="Chapman S.B."/>
            <person name="Goldberg J."/>
            <person name="Griggs A."/>
            <person name="Gujja S."/>
            <person name="Hansen M."/>
            <person name="Howarth C."/>
            <person name="Imamovic A."/>
            <person name="Larimer J."/>
            <person name="McCowen C."/>
            <person name="Montmayeur A."/>
            <person name="Murphy C."/>
            <person name="Neiman D."/>
            <person name="Pearson M."/>
            <person name="Priest M."/>
            <person name="Roberts A."/>
            <person name="Saif S."/>
            <person name="Shea T."/>
            <person name="Sisk P."/>
            <person name="Sykes S."/>
            <person name="Wortman J."/>
            <person name="Nusbaum C."/>
            <person name="Birren B."/>
        </authorList>
    </citation>
    <scope>NUCLEOTIDE SEQUENCE [LARGE SCALE GENOMIC DNA]</scope>
    <source>
        <strain evidence="11 12">VS20</strain>
    </source>
</reference>
<dbReference type="GO" id="GO:0004714">
    <property type="term" value="F:transmembrane receptor protein tyrosine kinase activity"/>
    <property type="evidence" value="ECO:0007669"/>
    <property type="project" value="UniProtKB-EC"/>
</dbReference>
<dbReference type="GO" id="GO:0005886">
    <property type="term" value="C:plasma membrane"/>
    <property type="evidence" value="ECO:0007669"/>
    <property type="project" value="TreeGrafter"/>
</dbReference>
<sequence>MMTMLACWRRLRMPQWLGGPTPRTALRLVLFVLASAVYWLFLISAAIVLGLRVAYIYATHLKLRCHDPALSARTLAQATLVMLHKFDTVVLGIYDPSVPNGLVCPSSADDIVEMTPFAAYIALWKGIVGLLCFQLPLSLWLIAIKCVKRFFDRDYYAFEFYPECSLETRPFVLLHACAYVGFGLLVGHALSSLLLQSALHWNRVIYPTPSYTPVDEKASLLSTTTSVASERPPPYEMPARTRSEDDASRLDGYLELWQAVLESIRVFEAGHATLLACLEDTTRLACSTLRASPAQWARFHGLAQRQARLQPTPPPVAIEEALEDDDSVVDTSPIALEKPTPVLFTRAMHTGSDRDYDVFYTDTDAESTATTSVYRDIPDPTGWVSPTAYTATRVLTYDEPERRDSVIVSRGLVSRSVHQALQTTTLTDRVHFAAYAPACVSPASTFSHAIYAFLVHQRDEMREEAMADGVAKQLSRDLLLHVRRGAFVTISLQLPDGFRHAGEASQLLSWTGDVTHVAFEVECCAVCAEGQVLFEATIVVGTSVLVLRSYLFVSSSLRQDAHVQELVSELEVVPETFHEIAYSDLALKEAVGRGHFGDAHRATYLGQDVVVKTLRPNEFGDNADQIVAAFRHEAAVLSLFGRHPNIVPFVGACTDLSQPLSLVTEYLPFGSLEDQFGARRPPLSTDQKTRILCDAASGFLNIHEGGFIHRDIAARNCLVDDQLRARVCDFGLCRRVHSYGGGHFAEGAMPLKYLAPESLTPPHSFSYRSDSYSFGVLIWETFTESKPFPTLTSAEAAAYVLEGHRLELGESIPTRYQSLIARCLQDDPAKRPSMATIVQELTSAMARK</sequence>
<dbReference type="PANTHER" id="PTHR24416">
    <property type="entry name" value="TYROSINE-PROTEIN KINASE RECEPTOR"/>
    <property type="match status" value="1"/>
</dbReference>
<keyword evidence="2" id="KW-0808">Transferase</keyword>
<dbReference type="OrthoDB" id="60655at2759"/>
<dbReference type="GeneID" id="19948483"/>
<dbReference type="SMART" id="SM00219">
    <property type="entry name" value="TyrKc"/>
    <property type="match status" value="1"/>
</dbReference>
<proteinExistence type="predicted"/>
<feature type="region of interest" description="Disordered" evidence="8">
    <location>
        <begin position="223"/>
        <end position="242"/>
    </location>
</feature>
<dbReference type="PROSITE" id="PS50011">
    <property type="entry name" value="PROTEIN_KINASE_DOM"/>
    <property type="match status" value="1"/>
</dbReference>
<dbReference type="GO" id="GO:0004674">
    <property type="term" value="F:protein serine/threonine kinase activity"/>
    <property type="evidence" value="ECO:0007669"/>
    <property type="project" value="UniProtKB-KW"/>
</dbReference>
<dbReference type="PROSITE" id="PS00109">
    <property type="entry name" value="PROTEIN_KINASE_TYR"/>
    <property type="match status" value="1"/>
</dbReference>
<evidence type="ECO:0000256" key="4">
    <source>
        <dbReference type="ARBA" id="ARBA00022777"/>
    </source>
</evidence>
<dbReference type="GO" id="GO:0005524">
    <property type="term" value="F:ATP binding"/>
    <property type="evidence" value="ECO:0007669"/>
    <property type="project" value="UniProtKB-UniRule"/>
</dbReference>
<dbReference type="Proteomes" id="UP000030762">
    <property type="component" value="Unassembled WGS sequence"/>
</dbReference>
<dbReference type="eggNOG" id="KOG0194">
    <property type="taxonomic scope" value="Eukaryota"/>
</dbReference>
<evidence type="ECO:0000259" key="10">
    <source>
        <dbReference type="PROSITE" id="PS50011"/>
    </source>
</evidence>
<keyword evidence="11" id="KW-0723">Serine/threonine-protein kinase</keyword>
<gene>
    <name evidence="11" type="ORF">SDRG_07756</name>
</gene>
<keyword evidence="4 11" id="KW-0418">Kinase</keyword>
<evidence type="ECO:0000256" key="9">
    <source>
        <dbReference type="SAM" id="Phobius"/>
    </source>
</evidence>
<keyword evidence="5 7" id="KW-0067">ATP-binding</keyword>
<evidence type="ECO:0000256" key="2">
    <source>
        <dbReference type="ARBA" id="ARBA00022679"/>
    </source>
</evidence>
<comment type="subcellular location">
    <subcellularLocation>
        <location evidence="1">Membrane</location>
        <topology evidence="1">Single-pass membrane protein</topology>
    </subcellularLocation>
</comment>
<keyword evidence="9" id="KW-0472">Membrane</keyword>
<evidence type="ECO:0000256" key="7">
    <source>
        <dbReference type="PROSITE-ProRule" id="PRU10141"/>
    </source>
</evidence>
<feature type="domain" description="Protein kinase" evidence="10">
    <location>
        <begin position="585"/>
        <end position="845"/>
    </location>
</feature>
<dbReference type="InterPro" id="IPR001245">
    <property type="entry name" value="Ser-Thr/Tyr_kinase_cat_dom"/>
</dbReference>
<dbReference type="VEuPathDB" id="FungiDB:SDRG_07756"/>
<organism evidence="11 12">
    <name type="scientific">Saprolegnia diclina (strain VS20)</name>
    <dbReference type="NCBI Taxonomy" id="1156394"/>
    <lineage>
        <taxon>Eukaryota</taxon>
        <taxon>Sar</taxon>
        <taxon>Stramenopiles</taxon>
        <taxon>Oomycota</taxon>
        <taxon>Saprolegniomycetes</taxon>
        <taxon>Saprolegniales</taxon>
        <taxon>Saprolegniaceae</taxon>
        <taxon>Saprolegnia</taxon>
    </lineage>
</organism>
<dbReference type="STRING" id="1156394.T0QAS3"/>
<evidence type="ECO:0000256" key="3">
    <source>
        <dbReference type="ARBA" id="ARBA00022741"/>
    </source>
</evidence>
<dbReference type="FunFam" id="3.30.200.20:FF:000180">
    <property type="entry name" value="serine/threonine-protein kinase STY46-like"/>
    <property type="match status" value="1"/>
</dbReference>
<dbReference type="InterPro" id="IPR020635">
    <property type="entry name" value="Tyr_kinase_cat_dom"/>
</dbReference>
<feature type="transmembrane region" description="Helical" evidence="9">
    <location>
        <begin position="171"/>
        <end position="195"/>
    </location>
</feature>
<dbReference type="EMBL" id="JH767153">
    <property type="protein sequence ID" value="EQC34959.1"/>
    <property type="molecule type" value="Genomic_DNA"/>
</dbReference>
<dbReference type="SUPFAM" id="SSF56112">
    <property type="entry name" value="Protein kinase-like (PK-like)"/>
    <property type="match status" value="1"/>
</dbReference>
<evidence type="ECO:0000256" key="6">
    <source>
        <dbReference type="ARBA" id="ARBA00051243"/>
    </source>
</evidence>
<keyword evidence="12" id="KW-1185">Reference proteome</keyword>
<keyword evidence="3 7" id="KW-0547">Nucleotide-binding</keyword>
<dbReference type="InterPro" id="IPR017441">
    <property type="entry name" value="Protein_kinase_ATP_BS"/>
</dbReference>
<dbReference type="InterPro" id="IPR000719">
    <property type="entry name" value="Prot_kinase_dom"/>
</dbReference>
<dbReference type="Pfam" id="PF07714">
    <property type="entry name" value="PK_Tyr_Ser-Thr"/>
    <property type="match status" value="1"/>
</dbReference>
<evidence type="ECO:0000256" key="5">
    <source>
        <dbReference type="ARBA" id="ARBA00022840"/>
    </source>
</evidence>